<feature type="compositionally biased region" description="Basic and acidic residues" evidence="1">
    <location>
        <begin position="71"/>
        <end position="81"/>
    </location>
</feature>
<protein>
    <submittedName>
        <fullName evidence="2">Uncharacterized protein</fullName>
    </submittedName>
</protein>
<keyword evidence="3" id="KW-1185">Reference proteome</keyword>
<comment type="caution">
    <text evidence="2">The sequence shown here is derived from an EMBL/GenBank/DDBJ whole genome shotgun (WGS) entry which is preliminary data.</text>
</comment>
<proteinExistence type="predicted"/>
<sequence length="148" mass="16840">MSKTTLTRTIGTLLGLSGQFPMLMKSCGRQGLLYHAVDMVWDMMERSVMGHGGEVYHGKSEYPSCKVRGRLTKDREFEKNKLQPPNRENGEGTPRRASQAICKRNNLRLQKIDGYGLFDAVVVGLGRSRTSTRILLWSRLRELTPRKK</sequence>
<dbReference type="EMBL" id="JBBPBM010000007">
    <property type="protein sequence ID" value="KAK8574475.1"/>
    <property type="molecule type" value="Genomic_DNA"/>
</dbReference>
<reference evidence="2 3" key="1">
    <citation type="journal article" date="2024" name="G3 (Bethesda)">
        <title>Genome assembly of Hibiscus sabdariffa L. provides insights into metabolisms of medicinal natural products.</title>
        <authorList>
            <person name="Kim T."/>
        </authorList>
    </citation>
    <scope>NUCLEOTIDE SEQUENCE [LARGE SCALE GENOMIC DNA]</scope>
    <source>
        <strain evidence="2">TK-2024</strain>
        <tissue evidence="2">Old leaves</tissue>
    </source>
</reference>
<evidence type="ECO:0000256" key="1">
    <source>
        <dbReference type="SAM" id="MobiDB-lite"/>
    </source>
</evidence>
<feature type="region of interest" description="Disordered" evidence="1">
    <location>
        <begin position="69"/>
        <end position="99"/>
    </location>
</feature>
<gene>
    <name evidence="2" type="ORF">V6N12_062167</name>
</gene>
<accession>A0ABR2F821</accession>
<organism evidence="2 3">
    <name type="scientific">Hibiscus sabdariffa</name>
    <name type="common">roselle</name>
    <dbReference type="NCBI Taxonomy" id="183260"/>
    <lineage>
        <taxon>Eukaryota</taxon>
        <taxon>Viridiplantae</taxon>
        <taxon>Streptophyta</taxon>
        <taxon>Embryophyta</taxon>
        <taxon>Tracheophyta</taxon>
        <taxon>Spermatophyta</taxon>
        <taxon>Magnoliopsida</taxon>
        <taxon>eudicotyledons</taxon>
        <taxon>Gunneridae</taxon>
        <taxon>Pentapetalae</taxon>
        <taxon>rosids</taxon>
        <taxon>malvids</taxon>
        <taxon>Malvales</taxon>
        <taxon>Malvaceae</taxon>
        <taxon>Malvoideae</taxon>
        <taxon>Hibiscus</taxon>
    </lineage>
</organism>
<evidence type="ECO:0000313" key="2">
    <source>
        <dbReference type="EMBL" id="KAK8574475.1"/>
    </source>
</evidence>
<dbReference type="Proteomes" id="UP001472677">
    <property type="component" value="Unassembled WGS sequence"/>
</dbReference>
<name>A0ABR2F821_9ROSI</name>
<evidence type="ECO:0000313" key="3">
    <source>
        <dbReference type="Proteomes" id="UP001472677"/>
    </source>
</evidence>